<dbReference type="Proteomes" id="UP000724584">
    <property type="component" value="Unassembled WGS sequence"/>
</dbReference>
<dbReference type="EMBL" id="JAGIZQ010000007">
    <property type="protein sequence ID" value="KAH6617511.1"/>
    <property type="molecule type" value="Genomic_DNA"/>
</dbReference>
<accession>A0ACB7NW36</accession>
<name>A0ACB7NW36_9PEZI</name>
<sequence length="114" mass="12951">MPCLNLARALKPPTKRTRPSGPRRESNAGLFQSCFYSVIHHLLMTFSSLWPPGEKQVHCDHDGVWFCFRRITSQETGNGLSDGAKQEENKGNRRHLRPSQAGNKQRKQSRVPVP</sequence>
<keyword evidence="2" id="KW-1185">Reference proteome</keyword>
<comment type="caution">
    <text evidence="1">The sequence shown here is derived from an EMBL/GenBank/DDBJ whole genome shotgun (WGS) entry which is preliminary data.</text>
</comment>
<gene>
    <name evidence="1" type="ORF">F5144DRAFT_586681</name>
</gene>
<organism evidence="1 2">
    <name type="scientific">Chaetomium tenue</name>
    <dbReference type="NCBI Taxonomy" id="1854479"/>
    <lineage>
        <taxon>Eukaryota</taxon>
        <taxon>Fungi</taxon>
        <taxon>Dikarya</taxon>
        <taxon>Ascomycota</taxon>
        <taxon>Pezizomycotina</taxon>
        <taxon>Sordariomycetes</taxon>
        <taxon>Sordariomycetidae</taxon>
        <taxon>Sordariales</taxon>
        <taxon>Chaetomiaceae</taxon>
        <taxon>Chaetomium</taxon>
    </lineage>
</organism>
<evidence type="ECO:0000313" key="1">
    <source>
        <dbReference type="EMBL" id="KAH6617511.1"/>
    </source>
</evidence>
<proteinExistence type="predicted"/>
<reference evidence="1 2" key="1">
    <citation type="journal article" date="2021" name="Nat. Commun.">
        <title>Genetic determinants of endophytism in the Arabidopsis root mycobiome.</title>
        <authorList>
            <person name="Mesny F."/>
            <person name="Miyauchi S."/>
            <person name="Thiergart T."/>
            <person name="Pickel B."/>
            <person name="Atanasova L."/>
            <person name="Karlsson M."/>
            <person name="Huettel B."/>
            <person name="Barry K.W."/>
            <person name="Haridas S."/>
            <person name="Chen C."/>
            <person name="Bauer D."/>
            <person name="Andreopoulos W."/>
            <person name="Pangilinan J."/>
            <person name="LaButti K."/>
            <person name="Riley R."/>
            <person name="Lipzen A."/>
            <person name="Clum A."/>
            <person name="Drula E."/>
            <person name="Henrissat B."/>
            <person name="Kohler A."/>
            <person name="Grigoriev I.V."/>
            <person name="Martin F.M."/>
            <person name="Hacquard S."/>
        </authorList>
    </citation>
    <scope>NUCLEOTIDE SEQUENCE [LARGE SCALE GENOMIC DNA]</scope>
    <source>
        <strain evidence="1 2">MPI-SDFR-AT-0079</strain>
    </source>
</reference>
<protein>
    <submittedName>
        <fullName evidence="1">Uncharacterized protein</fullName>
    </submittedName>
</protein>
<evidence type="ECO:0000313" key="2">
    <source>
        <dbReference type="Proteomes" id="UP000724584"/>
    </source>
</evidence>